<dbReference type="EMBL" id="BLZH01000005">
    <property type="protein sequence ID" value="GFP55581.1"/>
    <property type="molecule type" value="Genomic_DNA"/>
</dbReference>
<name>A0A6V8QSM3_TRIAP</name>
<gene>
    <name evidence="1" type="ORF">TASIC1_0005043900</name>
</gene>
<sequence length="204" mass="22437">MHARVVSVQYLLDGTHSYKLGTRSLQASPQARVRSLGSMRCDAMRCNACKARQCRYRTQNQQEELLRARYKSELAWRSPLGTGPFERARHLVQTRTPELALLHCAGTVVLSLATSGAGPDSALRGTDALREDRVDRPTGLRWVRLRLVNWPEGTWRSGTASQRRLGTCAGTCELAFLALSTAAQLQSSLFPAGTPSRALSPSDV</sequence>
<dbReference type="Proteomes" id="UP000517252">
    <property type="component" value="Unassembled WGS sequence"/>
</dbReference>
<comment type="caution">
    <text evidence="1">The sequence shown here is derived from an EMBL/GenBank/DDBJ whole genome shotgun (WGS) entry which is preliminary data.</text>
</comment>
<protein>
    <submittedName>
        <fullName evidence="1">Uncharacterized protein</fullName>
    </submittedName>
</protein>
<evidence type="ECO:0000313" key="1">
    <source>
        <dbReference type="EMBL" id="GFP55581.1"/>
    </source>
</evidence>
<reference evidence="1 2" key="1">
    <citation type="submission" date="2020-07" db="EMBL/GenBank/DDBJ databases">
        <title>Trichoderma asperellum IC-1 whole genome shotgun sequence.</title>
        <authorList>
            <person name="Kanamasa S."/>
            <person name="Takahashi H."/>
        </authorList>
    </citation>
    <scope>NUCLEOTIDE SEQUENCE [LARGE SCALE GENOMIC DNA]</scope>
    <source>
        <strain evidence="1 2">IC-1</strain>
    </source>
</reference>
<evidence type="ECO:0000313" key="2">
    <source>
        <dbReference type="Proteomes" id="UP000517252"/>
    </source>
</evidence>
<proteinExistence type="predicted"/>
<accession>A0A6V8QSM3</accession>
<organism evidence="1 2">
    <name type="scientific">Trichoderma asperellum</name>
    <name type="common">Filamentous fungus</name>
    <dbReference type="NCBI Taxonomy" id="101201"/>
    <lineage>
        <taxon>Eukaryota</taxon>
        <taxon>Fungi</taxon>
        <taxon>Dikarya</taxon>
        <taxon>Ascomycota</taxon>
        <taxon>Pezizomycotina</taxon>
        <taxon>Sordariomycetes</taxon>
        <taxon>Hypocreomycetidae</taxon>
        <taxon>Hypocreales</taxon>
        <taxon>Hypocreaceae</taxon>
        <taxon>Trichoderma</taxon>
    </lineage>
</organism>
<dbReference type="AlphaFoldDB" id="A0A6V8QSM3"/>